<sequence>MFSFSNLPILGHLARNKSDKEFAAATPQSAHGPVPPEAPASAVTSPLEALSQATADSLNAMNDGFDAVLRSMRASGRITKVDEMQLRSQLDYAVGESFKALSEVTLLRRNSEMVRLQFDRPGPARRVPGTSAGIEGQQLAMMKAAANATAALDGMAATWRSLPAAADPEIQSVLGNANWHLQALGRNLAASVLAQAIPNSDSGLAGDELHPSTATLRAMVFDSAAGVPAPLQGYVAKMTTSLAHALSDPNMVCVPADETNGIPPGNYPMPEGAPLDREDEWSTDAIRTFTRDIERDTITGGTMTIDGADAISRSTLESCQAARVETTAAVGKAAQDAASCRYSDLVDGAANEAIGSIRAAVPPGLLDTVLGVATQRSVIDLLARFGQHTLGAMKAVTDNRESGLSNFAIRSPASHGKPGVVQVHVSKDCLITGKMDKPLDGIILDTPQVVTLSATFEISPDGITVNAPTAQVQRRAQP</sequence>
<evidence type="ECO:0000256" key="1">
    <source>
        <dbReference type="SAM" id="MobiDB-lite"/>
    </source>
</evidence>
<proteinExistence type="predicted"/>
<reference evidence="2 3" key="1">
    <citation type="submission" date="2019-07" db="EMBL/GenBank/DDBJ databases">
        <title>Genome sequencing of lignin-degrading bacterial isolates.</title>
        <authorList>
            <person name="Gladden J."/>
        </authorList>
    </citation>
    <scope>NUCLEOTIDE SEQUENCE [LARGE SCALE GENOMIC DNA]</scope>
    <source>
        <strain evidence="2 3">J11</strain>
    </source>
</reference>
<evidence type="ECO:0000313" key="2">
    <source>
        <dbReference type="EMBL" id="TWG87575.1"/>
    </source>
</evidence>
<gene>
    <name evidence="2" type="ORF">L602_001600000560</name>
</gene>
<comment type="caution">
    <text evidence="2">The sequence shown here is derived from an EMBL/GenBank/DDBJ whole genome shotgun (WGS) entry which is preliminary data.</text>
</comment>
<accession>A0A562BQI8</accession>
<dbReference type="AlphaFoldDB" id="A0A562BQI8"/>
<feature type="region of interest" description="Disordered" evidence="1">
    <location>
        <begin position="21"/>
        <end position="42"/>
    </location>
</feature>
<name>A0A562BQI8_9BURK</name>
<evidence type="ECO:0000313" key="3">
    <source>
        <dbReference type="Proteomes" id="UP000318141"/>
    </source>
</evidence>
<organism evidence="2 3">
    <name type="scientific">Cupriavidus gilardii J11</name>
    <dbReference type="NCBI Taxonomy" id="936133"/>
    <lineage>
        <taxon>Bacteria</taxon>
        <taxon>Pseudomonadati</taxon>
        <taxon>Pseudomonadota</taxon>
        <taxon>Betaproteobacteria</taxon>
        <taxon>Burkholderiales</taxon>
        <taxon>Burkholderiaceae</taxon>
        <taxon>Cupriavidus</taxon>
    </lineage>
</organism>
<protein>
    <submittedName>
        <fullName evidence="2">Uncharacterized protein</fullName>
    </submittedName>
</protein>
<dbReference type="Proteomes" id="UP000318141">
    <property type="component" value="Unassembled WGS sequence"/>
</dbReference>
<dbReference type="EMBL" id="VLJN01000008">
    <property type="protein sequence ID" value="TWG87575.1"/>
    <property type="molecule type" value="Genomic_DNA"/>
</dbReference>
<keyword evidence="3" id="KW-1185">Reference proteome</keyword>